<sequence length="84" mass="9979">MSKHLIFLTLRGIQEQIDQNLIIRRVNPYAFIVFPSLKSQRNSNQVFKINSKSYNQVQNVRALTKLLFIANTRPQYFLSRSQMY</sequence>
<proteinExistence type="predicted"/>
<organism evidence="1 2">
    <name type="scientific">Halteria grandinella</name>
    <dbReference type="NCBI Taxonomy" id="5974"/>
    <lineage>
        <taxon>Eukaryota</taxon>
        <taxon>Sar</taxon>
        <taxon>Alveolata</taxon>
        <taxon>Ciliophora</taxon>
        <taxon>Intramacronucleata</taxon>
        <taxon>Spirotrichea</taxon>
        <taxon>Stichotrichia</taxon>
        <taxon>Sporadotrichida</taxon>
        <taxon>Halteriidae</taxon>
        <taxon>Halteria</taxon>
    </lineage>
</organism>
<dbReference type="EMBL" id="RRYP01019850">
    <property type="protein sequence ID" value="TNV73118.1"/>
    <property type="molecule type" value="Genomic_DNA"/>
</dbReference>
<evidence type="ECO:0000313" key="2">
    <source>
        <dbReference type="Proteomes" id="UP000785679"/>
    </source>
</evidence>
<evidence type="ECO:0000313" key="1">
    <source>
        <dbReference type="EMBL" id="TNV73118.1"/>
    </source>
</evidence>
<comment type="caution">
    <text evidence="1">The sequence shown here is derived from an EMBL/GenBank/DDBJ whole genome shotgun (WGS) entry which is preliminary data.</text>
</comment>
<reference evidence="1" key="1">
    <citation type="submission" date="2019-06" db="EMBL/GenBank/DDBJ databases">
        <authorList>
            <person name="Zheng W."/>
        </authorList>
    </citation>
    <scope>NUCLEOTIDE SEQUENCE</scope>
    <source>
        <strain evidence="1">QDHG01</strain>
    </source>
</reference>
<name>A0A8J8NDR0_HALGN</name>
<keyword evidence="2" id="KW-1185">Reference proteome</keyword>
<dbReference type="Proteomes" id="UP000785679">
    <property type="component" value="Unassembled WGS sequence"/>
</dbReference>
<gene>
    <name evidence="1" type="ORF">FGO68_gene5119</name>
</gene>
<dbReference type="AlphaFoldDB" id="A0A8J8NDR0"/>
<accession>A0A8J8NDR0</accession>
<protein>
    <submittedName>
        <fullName evidence="1">Uncharacterized protein</fullName>
    </submittedName>
</protein>